<dbReference type="Gene3D" id="2.60.20.10">
    <property type="entry name" value="Crystallins"/>
    <property type="match status" value="1"/>
</dbReference>
<evidence type="ECO:0000256" key="3">
    <source>
        <dbReference type="ARBA" id="ARBA00022737"/>
    </source>
</evidence>
<feature type="signal peptide" evidence="5">
    <location>
        <begin position="1"/>
        <end position="23"/>
    </location>
</feature>
<dbReference type="SUPFAM" id="SSF49695">
    <property type="entry name" value="gamma-Crystallin-like"/>
    <property type="match status" value="1"/>
</dbReference>
<feature type="domain" description="Beta/gamma crystallin 'Greek key'" evidence="6">
    <location>
        <begin position="64"/>
        <end position="105"/>
    </location>
</feature>
<gene>
    <name evidence="7" type="ORF">IM725_05545</name>
</gene>
<reference evidence="7 8" key="1">
    <citation type="submission" date="2020-10" db="EMBL/GenBank/DDBJ databases">
        <title>Draft genome of Ramlibacter aquaticus LMG 30558.</title>
        <authorList>
            <person name="Props R."/>
        </authorList>
    </citation>
    <scope>NUCLEOTIDE SEQUENCE [LARGE SCALE GENOMIC DNA]</scope>
    <source>
        <strain evidence="7 8">LMG 30558</strain>
    </source>
</reference>
<evidence type="ECO:0000256" key="1">
    <source>
        <dbReference type="ARBA" id="ARBA00004370"/>
    </source>
</evidence>
<dbReference type="PROSITE" id="PS50915">
    <property type="entry name" value="CRYSTALLIN_BETA_GAMMA"/>
    <property type="match status" value="1"/>
</dbReference>
<keyword evidence="4" id="KW-0472">Membrane</keyword>
<dbReference type="Pfam" id="PF00030">
    <property type="entry name" value="Crystall"/>
    <property type="match status" value="1"/>
</dbReference>
<evidence type="ECO:0000313" key="7">
    <source>
        <dbReference type="EMBL" id="MBE7940038.1"/>
    </source>
</evidence>
<dbReference type="SMART" id="SM00247">
    <property type="entry name" value="XTALbg"/>
    <property type="match status" value="1"/>
</dbReference>
<dbReference type="Proteomes" id="UP000715965">
    <property type="component" value="Unassembled WGS sequence"/>
</dbReference>
<dbReference type="PANTHER" id="PTHR35603">
    <property type="match status" value="1"/>
</dbReference>
<dbReference type="InterPro" id="IPR011024">
    <property type="entry name" value="G_crystallin-like"/>
</dbReference>
<comment type="subcellular location">
    <subcellularLocation>
        <location evidence="1">Membrane</location>
    </subcellularLocation>
</comment>
<dbReference type="EMBL" id="JADDOJ010000015">
    <property type="protein sequence ID" value="MBE7940038.1"/>
    <property type="molecule type" value="Genomic_DNA"/>
</dbReference>
<comment type="caution">
    <text evidence="7">The sequence shown here is derived from an EMBL/GenBank/DDBJ whole genome shotgun (WGS) entry which is preliminary data.</text>
</comment>
<dbReference type="InterPro" id="IPR008816">
    <property type="entry name" value="Gly_zipper_2TM_dom"/>
</dbReference>
<evidence type="ECO:0000259" key="6">
    <source>
        <dbReference type="PROSITE" id="PS50915"/>
    </source>
</evidence>
<evidence type="ECO:0000256" key="4">
    <source>
        <dbReference type="ARBA" id="ARBA00023136"/>
    </source>
</evidence>
<keyword evidence="5" id="KW-0732">Signal</keyword>
<dbReference type="InterPro" id="IPR051407">
    <property type="entry name" value="Bact_OM_lipoprot/Surf_antigen"/>
</dbReference>
<dbReference type="PANTHER" id="PTHR35603:SF2">
    <property type="entry name" value="OUTER MEMBRANE LIPOPROTEIN"/>
    <property type="match status" value="1"/>
</dbReference>
<name>A0ABR9SCH5_9BURK</name>
<evidence type="ECO:0000256" key="2">
    <source>
        <dbReference type="ARBA" id="ARBA00009646"/>
    </source>
</evidence>
<comment type="similarity">
    <text evidence="2">Belongs to the beta/gamma-crystallin family.</text>
</comment>
<proteinExistence type="inferred from homology"/>
<accession>A0ABR9SCH5</accession>
<evidence type="ECO:0000256" key="5">
    <source>
        <dbReference type="SAM" id="SignalP"/>
    </source>
</evidence>
<feature type="chain" id="PRO_5046187335" evidence="5">
    <location>
        <begin position="24"/>
        <end position="281"/>
    </location>
</feature>
<sequence>MTPLSIRAAVAAAALVAAGHAAAQITFYEHEGFRGRSVTIDDRLWNFNRIDFNDRAASVVIDHGRWEVCEDVRFQGRCVVLLRGNYPSLREIGLNHRISSARPLEPGRRYGDEGGPPPTVAVVPQPVAPVLPPQQPWQRRSGETVYQAPVTSVRAVVGPPTQRCWVERQQVAPQQAQPNVPGAIIGGIVGGILGHQVGGGAGRDVATGVGVVAGAAVGSNVANGAAPPAGSRDVQRCENVSNAAPDYWDVTYNWRGVEHRVQMTSAPGPTLAVNAEGEPRN</sequence>
<organism evidence="7 8">
    <name type="scientific">Ramlibacter aquaticus</name>
    <dbReference type="NCBI Taxonomy" id="2780094"/>
    <lineage>
        <taxon>Bacteria</taxon>
        <taxon>Pseudomonadati</taxon>
        <taxon>Pseudomonadota</taxon>
        <taxon>Betaproteobacteria</taxon>
        <taxon>Burkholderiales</taxon>
        <taxon>Comamonadaceae</taxon>
        <taxon>Ramlibacter</taxon>
    </lineage>
</organism>
<dbReference type="RefSeq" id="WP_193779584.1">
    <property type="nucleotide sequence ID" value="NZ_JADDOJ010000015.1"/>
</dbReference>
<keyword evidence="3" id="KW-0677">Repeat</keyword>
<dbReference type="Pfam" id="PF05433">
    <property type="entry name" value="Rick_17kDa_Anti"/>
    <property type="match status" value="1"/>
</dbReference>
<evidence type="ECO:0000313" key="8">
    <source>
        <dbReference type="Proteomes" id="UP000715965"/>
    </source>
</evidence>
<keyword evidence="8" id="KW-1185">Reference proteome</keyword>
<dbReference type="InterPro" id="IPR001064">
    <property type="entry name" value="Beta/gamma_crystallin"/>
</dbReference>
<protein>
    <submittedName>
        <fullName evidence="7">Beta/gamma crystallin family protein</fullName>
    </submittedName>
</protein>